<sequence length="206" mass="23607">MDEQYMCLDLFRLEHDIEAQGNKDPATMEDVKRFFDKSSRKRDNPDGTLRQRDFYDTSIPAGTLKRTIAAANPNGQVAKSTVFLDVELNSERWELKWTWRDANGGPVDLEDVNIYDSNPGKAINNALMNYDASETARINSYNEGRIIATVHRRIVRFVAAGTAREARIHSGDRGPQMEPLHLATDCLDKVTDMYIQAREERRRQDE</sequence>
<feature type="compositionally biased region" description="Basic and acidic residues" evidence="1">
    <location>
        <begin position="29"/>
        <end position="53"/>
    </location>
</feature>
<accession>A0A9W8VEH3</accession>
<evidence type="ECO:0000313" key="2">
    <source>
        <dbReference type="EMBL" id="KAJ4255480.1"/>
    </source>
</evidence>
<dbReference type="OrthoDB" id="10638235at2759"/>
<gene>
    <name evidence="2" type="ORF">NW762_009475</name>
</gene>
<feature type="region of interest" description="Disordered" evidence="1">
    <location>
        <begin position="22"/>
        <end position="53"/>
    </location>
</feature>
<dbReference type="Proteomes" id="UP001152049">
    <property type="component" value="Unassembled WGS sequence"/>
</dbReference>
<organism evidence="2 3">
    <name type="scientific">Fusarium torreyae</name>
    <dbReference type="NCBI Taxonomy" id="1237075"/>
    <lineage>
        <taxon>Eukaryota</taxon>
        <taxon>Fungi</taxon>
        <taxon>Dikarya</taxon>
        <taxon>Ascomycota</taxon>
        <taxon>Pezizomycotina</taxon>
        <taxon>Sordariomycetes</taxon>
        <taxon>Hypocreomycetidae</taxon>
        <taxon>Hypocreales</taxon>
        <taxon>Nectriaceae</taxon>
        <taxon>Fusarium</taxon>
    </lineage>
</organism>
<protein>
    <submittedName>
        <fullName evidence="2">Uncharacterized protein</fullName>
    </submittedName>
</protein>
<evidence type="ECO:0000313" key="3">
    <source>
        <dbReference type="Proteomes" id="UP001152049"/>
    </source>
</evidence>
<reference evidence="2" key="1">
    <citation type="submission" date="2022-09" db="EMBL/GenBank/DDBJ databases">
        <title>Fusarium specimens isolated from Avocado Roots.</title>
        <authorList>
            <person name="Stajich J."/>
            <person name="Roper C."/>
            <person name="Heimlech-Rivalta G."/>
        </authorList>
    </citation>
    <scope>NUCLEOTIDE SEQUENCE</scope>
    <source>
        <strain evidence="2">CF00136</strain>
    </source>
</reference>
<dbReference type="EMBL" id="JAOQAZ010000020">
    <property type="protein sequence ID" value="KAJ4255480.1"/>
    <property type="molecule type" value="Genomic_DNA"/>
</dbReference>
<proteinExistence type="predicted"/>
<keyword evidence="3" id="KW-1185">Reference proteome</keyword>
<name>A0A9W8VEH3_9HYPO</name>
<dbReference type="AlphaFoldDB" id="A0A9W8VEH3"/>
<comment type="caution">
    <text evidence="2">The sequence shown here is derived from an EMBL/GenBank/DDBJ whole genome shotgun (WGS) entry which is preliminary data.</text>
</comment>
<evidence type="ECO:0000256" key="1">
    <source>
        <dbReference type="SAM" id="MobiDB-lite"/>
    </source>
</evidence>